<evidence type="ECO:0000313" key="1">
    <source>
        <dbReference type="EMBL" id="CAI9708725.1"/>
    </source>
</evidence>
<protein>
    <submittedName>
        <fullName evidence="1">Uncharacterized protein</fullName>
    </submittedName>
</protein>
<sequence>MRVLRPLGAESPIQGQERLGVSRPLLRLQSPATWKVGKGSFPGLRFLQSWNRCQEPKVKGPGTVLGAADRSDLVPGAAELRVSWENQMLMKQKRRCFTNCGEHDEGKGMASSESGRDGAGGSPEQGPKPQRLHPLTCSARAQAGTPNLVQKRQERRRDRVESTNEWEDLNSIIEIWEMFMHKIIALADLKLPHTMVHVNP</sequence>
<reference evidence="1" key="1">
    <citation type="submission" date="2023-05" db="EMBL/GenBank/DDBJ databases">
        <authorList>
            <consortium name="ELIXIR-Norway"/>
        </authorList>
    </citation>
    <scope>NUCLEOTIDE SEQUENCE</scope>
</reference>
<evidence type="ECO:0000313" key="2">
    <source>
        <dbReference type="Proteomes" id="UP001162501"/>
    </source>
</evidence>
<dbReference type="Proteomes" id="UP001162501">
    <property type="component" value="Chromosome 33"/>
</dbReference>
<gene>
    <name evidence="1" type="ORF">MRATA1EN3_LOCUS19938</name>
</gene>
<proteinExistence type="predicted"/>
<name>A0ACB0F6R5_RANTA</name>
<dbReference type="EMBL" id="OX596117">
    <property type="protein sequence ID" value="CAI9708725.1"/>
    <property type="molecule type" value="Genomic_DNA"/>
</dbReference>
<accession>A0ACB0F6R5</accession>
<organism evidence="1 2">
    <name type="scientific">Rangifer tarandus platyrhynchus</name>
    <name type="common">Svalbard reindeer</name>
    <dbReference type="NCBI Taxonomy" id="3082113"/>
    <lineage>
        <taxon>Eukaryota</taxon>
        <taxon>Metazoa</taxon>
        <taxon>Chordata</taxon>
        <taxon>Craniata</taxon>
        <taxon>Vertebrata</taxon>
        <taxon>Euteleostomi</taxon>
        <taxon>Mammalia</taxon>
        <taxon>Eutheria</taxon>
        <taxon>Laurasiatheria</taxon>
        <taxon>Artiodactyla</taxon>
        <taxon>Ruminantia</taxon>
        <taxon>Pecora</taxon>
        <taxon>Cervidae</taxon>
        <taxon>Odocoileinae</taxon>
        <taxon>Rangifer</taxon>
    </lineage>
</organism>